<keyword evidence="2" id="KW-1185">Reference proteome</keyword>
<evidence type="ECO:0000313" key="1">
    <source>
        <dbReference type="EMBL" id="KAF9526754.1"/>
    </source>
</evidence>
<reference evidence="1" key="1">
    <citation type="submission" date="2020-11" db="EMBL/GenBank/DDBJ databases">
        <authorList>
            <consortium name="DOE Joint Genome Institute"/>
            <person name="Ahrendt S."/>
            <person name="Riley R."/>
            <person name="Andreopoulos W."/>
            <person name="Labutti K."/>
            <person name="Pangilinan J."/>
            <person name="Ruiz-Duenas F.J."/>
            <person name="Barrasa J.M."/>
            <person name="Sanchez-Garcia M."/>
            <person name="Camarero S."/>
            <person name="Miyauchi S."/>
            <person name="Serrano A."/>
            <person name="Linde D."/>
            <person name="Babiker R."/>
            <person name="Drula E."/>
            <person name="Ayuso-Fernandez I."/>
            <person name="Pacheco R."/>
            <person name="Padilla G."/>
            <person name="Ferreira P."/>
            <person name="Barriuso J."/>
            <person name="Kellner H."/>
            <person name="Castanera R."/>
            <person name="Alfaro M."/>
            <person name="Ramirez L."/>
            <person name="Pisabarro A.G."/>
            <person name="Kuo A."/>
            <person name="Tritt A."/>
            <person name="Lipzen A."/>
            <person name="He G."/>
            <person name="Yan M."/>
            <person name="Ng V."/>
            <person name="Cullen D."/>
            <person name="Martin F."/>
            <person name="Rosso M.-N."/>
            <person name="Henrissat B."/>
            <person name="Hibbett D."/>
            <person name="Martinez A.T."/>
            <person name="Grigoriev I.V."/>
        </authorList>
    </citation>
    <scope>NUCLEOTIDE SEQUENCE</scope>
    <source>
        <strain evidence="1">CBS 506.95</strain>
    </source>
</reference>
<proteinExistence type="predicted"/>
<accession>A0A9P6ECY1</accession>
<organism evidence="1 2">
    <name type="scientific">Crepidotus variabilis</name>
    <dbReference type="NCBI Taxonomy" id="179855"/>
    <lineage>
        <taxon>Eukaryota</taxon>
        <taxon>Fungi</taxon>
        <taxon>Dikarya</taxon>
        <taxon>Basidiomycota</taxon>
        <taxon>Agaricomycotina</taxon>
        <taxon>Agaricomycetes</taxon>
        <taxon>Agaricomycetidae</taxon>
        <taxon>Agaricales</taxon>
        <taxon>Agaricineae</taxon>
        <taxon>Crepidotaceae</taxon>
        <taxon>Crepidotus</taxon>
    </lineage>
</organism>
<protein>
    <submittedName>
        <fullName evidence="1">Uncharacterized protein</fullName>
    </submittedName>
</protein>
<comment type="caution">
    <text evidence="1">The sequence shown here is derived from an EMBL/GenBank/DDBJ whole genome shotgun (WGS) entry which is preliminary data.</text>
</comment>
<gene>
    <name evidence="1" type="ORF">CPB83DRAFT_837187</name>
</gene>
<sequence length="155" mass="17266">MFSLGLGGGVMVVVKRVPIDNERRTMRKTSADLCLGSSGIHMTDLSSFDIRIPLYPKPKLQLTTKNTHGGQLGPAIGQLAQPELGPWGRRPELELSRGVNRRLATSDFQNYANTERESFEITLDGHKDPIRSENQEDLSEKYAVFELVGLEVEQV</sequence>
<evidence type="ECO:0000313" key="2">
    <source>
        <dbReference type="Proteomes" id="UP000807306"/>
    </source>
</evidence>
<name>A0A9P6ECY1_9AGAR</name>
<dbReference type="AlphaFoldDB" id="A0A9P6ECY1"/>
<dbReference type="EMBL" id="MU157868">
    <property type="protein sequence ID" value="KAF9526754.1"/>
    <property type="molecule type" value="Genomic_DNA"/>
</dbReference>
<dbReference type="Proteomes" id="UP000807306">
    <property type="component" value="Unassembled WGS sequence"/>
</dbReference>